<dbReference type="EMBL" id="CAMKVN010016250">
    <property type="protein sequence ID" value="CAI2197409.1"/>
    <property type="molecule type" value="Genomic_DNA"/>
</dbReference>
<feature type="non-terminal residue" evidence="1">
    <location>
        <position position="111"/>
    </location>
</feature>
<dbReference type="Proteomes" id="UP001153678">
    <property type="component" value="Unassembled WGS sequence"/>
</dbReference>
<sequence>DRSKLLDPNEHFEDNDIEEDLKDFTVVTKTIPLQLQVVSIYFAMSNMTVAALHVTIPDLKIKTFCNFSQYKADMQFNERTIYVTDILLQMKLATIKNVFAKYRSDTDFRMT</sequence>
<dbReference type="AlphaFoldDB" id="A0A9W4WZD4"/>
<protein>
    <submittedName>
        <fullName evidence="1">4669_t:CDS:1</fullName>
    </submittedName>
</protein>
<reference evidence="1" key="1">
    <citation type="submission" date="2022-08" db="EMBL/GenBank/DDBJ databases">
        <authorList>
            <person name="Kallberg Y."/>
            <person name="Tangrot J."/>
            <person name="Rosling A."/>
        </authorList>
    </citation>
    <scope>NUCLEOTIDE SEQUENCE</scope>
    <source>
        <strain evidence="1">Wild A</strain>
    </source>
</reference>
<gene>
    <name evidence="1" type="ORF">FWILDA_LOCUS18063</name>
</gene>
<dbReference type="OrthoDB" id="360390at2759"/>
<evidence type="ECO:0000313" key="1">
    <source>
        <dbReference type="EMBL" id="CAI2197409.1"/>
    </source>
</evidence>
<feature type="non-terminal residue" evidence="1">
    <location>
        <position position="1"/>
    </location>
</feature>
<organism evidence="1 2">
    <name type="scientific">Funneliformis geosporum</name>
    <dbReference type="NCBI Taxonomy" id="1117311"/>
    <lineage>
        <taxon>Eukaryota</taxon>
        <taxon>Fungi</taxon>
        <taxon>Fungi incertae sedis</taxon>
        <taxon>Mucoromycota</taxon>
        <taxon>Glomeromycotina</taxon>
        <taxon>Glomeromycetes</taxon>
        <taxon>Glomerales</taxon>
        <taxon>Glomeraceae</taxon>
        <taxon>Funneliformis</taxon>
    </lineage>
</organism>
<keyword evidence="2" id="KW-1185">Reference proteome</keyword>
<comment type="caution">
    <text evidence="1">The sequence shown here is derived from an EMBL/GenBank/DDBJ whole genome shotgun (WGS) entry which is preliminary data.</text>
</comment>
<accession>A0A9W4WZD4</accession>
<evidence type="ECO:0000313" key="2">
    <source>
        <dbReference type="Proteomes" id="UP001153678"/>
    </source>
</evidence>
<proteinExistence type="predicted"/>
<name>A0A9W4WZD4_9GLOM</name>